<proteinExistence type="predicted"/>
<accession>A0A5E4EHF5</accession>
<gene>
    <name evidence="1" type="ORF">ALMOND_2B035108</name>
</gene>
<name>A0A5E4EHF5_PRUDU</name>
<sequence>GGPWCSGWLDGYGPPMWWWPTGVGGGSAGPGVVVRAPLGVGGGSLPGVVAPWCWHGSTLVVALAGGGLGSGTLAYSVVVVRILTFGVWPLGRWSGVGMVSDLLVPG</sequence>
<protein>
    <submittedName>
        <fullName evidence="1">Uncharacterized protein</fullName>
    </submittedName>
</protein>
<dbReference type="Proteomes" id="UP000327085">
    <property type="component" value="Chromosome 8"/>
</dbReference>
<evidence type="ECO:0000313" key="2">
    <source>
        <dbReference type="Proteomes" id="UP000327085"/>
    </source>
</evidence>
<evidence type="ECO:0000313" key="1">
    <source>
        <dbReference type="EMBL" id="VVA15237.1"/>
    </source>
</evidence>
<dbReference type="InParanoid" id="A0A5E4EHF5"/>
<dbReference type="EMBL" id="CABIKO010000013">
    <property type="protein sequence ID" value="VVA15237.1"/>
    <property type="molecule type" value="Genomic_DNA"/>
</dbReference>
<dbReference type="AlphaFoldDB" id="A0A5E4EHF5"/>
<dbReference type="Gramene" id="VVA15237">
    <property type="protein sequence ID" value="VVA15237"/>
    <property type="gene ID" value="Prudul26B035108"/>
</dbReference>
<reference evidence="2" key="1">
    <citation type="journal article" date="2020" name="Plant J.">
        <title>Transposons played a major role in the diversification between the closely related almond and peach genomes: results from the almond genome sequence.</title>
        <authorList>
            <person name="Alioto T."/>
            <person name="Alexiou K.G."/>
            <person name="Bardil A."/>
            <person name="Barteri F."/>
            <person name="Castanera R."/>
            <person name="Cruz F."/>
            <person name="Dhingra A."/>
            <person name="Duval H."/>
            <person name="Fernandez I Marti A."/>
            <person name="Frias L."/>
            <person name="Galan B."/>
            <person name="Garcia J.L."/>
            <person name="Howad W."/>
            <person name="Gomez-Garrido J."/>
            <person name="Gut M."/>
            <person name="Julca I."/>
            <person name="Morata J."/>
            <person name="Puigdomenech P."/>
            <person name="Ribeca P."/>
            <person name="Rubio Cabetas M.J."/>
            <person name="Vlasova A."/>
            <person name="Wirthensohn M."/>
            <person name="Garcia-Mas J."/>
            <person name="Gabaldon T."/>
            <person name="Casacuberta J.M."/>
            <person name="Arus P."/>
        </authorList>
    </citation>
    <scope>NUCLEOTIDE SEQUENCE [LARGE SCALE GENOMIC DNA]</scope>
    <source>
        <strain evidence="2">cv. Texas</strain>
    </source>
</reference>
<feature type="non-terminal residue" evidence="1">
    <location>
        <position position="1"/>
    </location>
</feature>
<organism evidence="1 2">
    <name type="scientific">Prunus dulcis</name>
    <name type="common">Almond</name>
    <name type="synonym">Amygdalus dulcis</name>
    <dbReference type="NCBI Taxonomy" id="3755"/>
    <lineage>
        <taxon>Eukaryota</taxon>
        <taxon>Viridiplantae</taxon>
        <taxon>Streptophyta</taxon>
        <taxon>Embryophyta</taxon>
        <taxon>Tracheophyta</taxon>
        <taxon>Spermatophyta</taxon>
        <taxon>Magnoliopsida</taxon>
        <taxon>eudicotyledons</taxon>
        <taxon>Gunneridae</taxon>
        <taxon>Pentapetalae</taxon>
        <taxon>rosids</taxon>
        <taxon>fabids</taxon>
        <taxon>Rosales</taxon>
        <taxon>Rosaceae</taxon>
        <taxon>Amygdaloideae</taxon>
        <taxon>Amygdaleae</taxon>
        <taxon>Prunus</taxon>
    </lineage>
</organism>